<dbReference type="GO" id="GO:0004674">
    <property type="term" value="F:protein serine/threonine kinase activity"/>
    <property type="evidence" value="ECO:0007669"/>
    <property type="project" value="UniProtKB-KW"/>
</dbReference>
<evidence type="ECO:0000256" key="4">
    <source>
        <dbReference type="ARBA" id="ARBA00022741"/>
    </source>
</evidence>
<evidence type="ECO:0000259" key="11">
    <source>
        <dbReference type="PROSITE" id="PS50011"/>
    </source>
</evidence>
<dbReference type="AlphaFoldDB" id="A0A6S6SPS5"/>
<keyword evidence="2" id="KW-0723">Serine/threonine-protein kinase</keyword>
<evidence type="ECO:0000256" key="1">
    <source>
        <dbReference type="ARBA" id="ARBA00012513"/>
    </source>
</evidence>
<keyword evidence="3" id="KW-0808">Transferase</keyword>
<dbReference type="SUPFAM" id="SSF56112">
    <property type="entry name" value="Protein kinase-like (PK-like)"/>
    <property type="match status" value="1"/>
</dbReference>
<feature type="domain" description="Protein kinase" evidence="11">
    <location>
        <begin position="15"/>
        <end position="324"/>
    </location>
</feature>
<gene>
    <name evidence="12" type="ORF">HELGO_WM12719</name>
</gene>
<evidence type="ECO:0000256" key="2">
    <source>
        <dbReference type="ARBA" id="ARBA00022527"/>
    </source>
</evidence>
<keyword evidence="10" id="KW-0472">Membrane</keyword>
<dbReference type="PROSITE" id="PS50011">
    <property type="entry name" value="PROTEIN_KINASE_DOM"/>
    <property type="match status" value="1"/>
</dbReference>
<evidence type="ECO:0000256" key="3">
    <source>
        <dbReference type="ARBA" id="ARBA00022679"/>
    </source>
</evidence>
<comment type="catalytic activity">
    <reaction evidence="7">
        <text>L-threonyl-[protein] + ATP = O-phospho-L-threonyl-[protein] + ADP + H(+)</text>
        <dbReference type="Rhea" id="RHEA:46608"/>
        <dbReference type="Rhea" id="RHEA-COMP:11060"/>
        <dbReference type="Rhea" id="RHEA-COMP:11605"/>
        <dbReference type="ChEBI" id="CHEBI:15378"/>
        <dbReference type="ChEBI" id="CHEBI:30013"/>
        <dbReference type="ChEBI" id="CHEBI:30616"/>
        <dbReference type="ChEBI" id="CHEBI:61977"/>
        <dbReference type="ChEBI" id="CHEBI:456216"/>
        <dbReference type="EC" id="2.7.11.1"/>
    </reaction>
</comment>
<organism evidence="12">
    <name type="scientific">uncultured Aureispira sp</name>
    <dbReference type="NCBI Taxonomy" id="1331704"/>
    <lineage>
        <taxon>Bacteria</taxon>
        <taxon>Pseudomonadati</taxon>
        <taxon>Bacteroidota</taxon>
        <taxon>Saprospiria</taxon>
        <taxon>Saprospirales</taxon>
        <taxon>Saprospiraceae</taxon>
        <taxon>Aureispira</taxon>
        <taxon>environmental samples</taxon>
    </lineage>
</organism>
<keyword evidence="9" id="KW-0175">Coiled coil</keyword>
<keyword evidence="6" id="KW-0067">ATP-binding</keyword>
<feature type="coiled-coil region" evidence="9">
    <location>
        <begin position="586"/>
        <end position="617"/>
    </location>
</feature>
<accession>A0A6S6SPS5</accession>
<feature type="transmembrane region" description="Helical" evidence="10">
    <location>
        <begin position="410"/>
        <end position="431"/>
    </location>
</feature>
<dbReference type="InterPro" id="IPR050236">
    <property type="entry name" value="Ser_Thr_kinase_AGC"/>
</dbReference>
<dbReference type="InterPro" id="IPR011009">
    <property type="entry name" value="Kinase-like_dom_sf"/>
</dbReference>
<evidence type="ECO:0000256" key="9">
    <source>
        <dbReference type="SAM" id="Coils"/>
    </source>
</evidence>
<dbReference type="EMBL" id="CACVAQ010000102">
    <property type="protein sequence ID" value="CAA6804977.1"/>
    <property type="molecule type" value="Genomic_DNA"/>
</dbReference>
<dbReference type="PANTHER" id="PTHR24356">
    <property type="entry name" value="SERINE/THREONINE-PROTEIN KINASE"/>
    <property type="match status" value="1"/>
</dbReference>
<dbReference type="Gene3D" id="1.10.510.10">
    <property type="entry name" value="Transferase(Phosphotransferase) domain 1"/>
    <property type="match status" value="1"/>
</dbReference>
<dbReference type="SMART" id="SM00220">
    <property type="entry name" value="S_TKc"/>
    <property type="match status" value="1"/>
</dbReference>
<proteinExistence type="predicted"/>
<dbReference type="InterPro" id="IPR000719">
    <property type="entry name" value="Prot_kinase_dom"/>
</dbReference>
<dbReference type="EC" id="2.7.11.1" evidence="1"/>
<evidence type="ECO:0000256" key="6">
    <source>
        <dbReference type="ARBA" id="ARBA00022840"/>
    </source>
</evidence>
<dbReference type="GO" id="GO:0005524">
    <property type="term" value="F:ATP binding"/>
    <property type="evidence" value="ECO:0007669"/>
    <property type="project" value="UniProtKB-KW"/>
</dbReference>
<sequence>MSLSVYTKKSKEKLLLSKKPFASGGEGYLYKIIAPYAFTNSVVKIYHPHKLTPTREAKIEYLLEHPPKEAHKTAIVWVQDSVRDTQGNFLGFIMPFIKGEKLEILCTSKLPKKLANTWYRFHKDAADSLDLRLKVCYNLAAAIHQIHASGRYILVDLKPDNVIITLDGLVSLVDLDSVEVVENGQKLFDAPVATPEYTPPEYYKKDNPNDPTQQQAWDRFSLAVIFYKLLMGIHPFAGSFKAPYDLANSLSQKIEQHLFVHNQNMSAYKKSIPPPHQAFYALGNSLQDLFLEAFVEGSLQPALRPTAQVWCSAIMQHLDIHRFRVLPSKLIELPDHQRLFSGFYQPSLSPSAVIASLDQKTTRPLSVDSTAPKVFELDLLRTLRKINLAVLAFGLTYGFSNIFFSKNLSIGSLVLLIAFCSSILILLFSFFNRQQNRKRYLKKISYAEAVQFFQQQQHLFKGIKEHLEQFWKQLNKEHRKFFPNLSIDKSNNIQQAIQEESNRLQEDLKLRDKTAKDLIQTEIFEYTSLKDKYNRALRTNPDFVAAVSLDAERSAIDFALQESMEDLQKTLGKELKSKQLDYDHLFEKEERTLRNLERSLQRKIGQYRKKMTQAKKQEKHKTLLQMQRQIQKELSNIPNNIATKITLFKEEIEAFLQQHNIQNINQIKDIQTPGILTLEDGKKISIAPLKYYQIHELLEWWLSAKLEHIELSQTLKDQIDNRYDKQFLDYKQELKTAFHTAQKDTLKRKESVQKEVALILKTLRNRNEPQILALKEKYRQQKEFLNRLFDERNVEESEIHERYQAKFDALLEAAQTRANATQKFIQEVYQINTIDPKNMATYKKNQAKYDLGLERLLEEYKRLNISHVRYKNAKTKAAEQREIDFMLHLKQMLFMAPIS</sequence>
<protein>
    <recommendedName>
        <fullName evidence="1">non-specific serine/threonine protein kinase</fullName>
        <ecNumber evidence="1">2.7.11.1</ecNumber>
    </recommendedName>
</protein>
<keyword evidence="5" id="KW-0418">Kinase</keyword>
<evidence type="ECO:0000256" key="7">
    <source>
        <dbReference type="ARBA" id="ARBA00047899"/>
    </source>
</evidence>
<reference evidence="12" key="1">
    <citation type="submission" date="2020-01" db="EMBL/GenBank/DDBJ databases">
        <authorList>
            <person name="Meier V. D."/>
            <person name="Meier V D."/>
        </authorList>
    </citation>
    <scope>NUCLEOTIDE SEQUENCE</scope>
    <source>
        <strain evidence="12">HLG_WM_MAG_10</strain>
    </source>
</reference>
<dbReference type="Pfam" id="PF00069">
    <property type="entry name" value="Pkinase"/>
    <property type="match status" value="1"/>
</dbReference>
<evidence type="ECO:0000256" key="8">
    <source>
        <dbReference type="ARBA" id="ARBA00048679"/>
    </source>
</evidence>
<evidence type="ECO:0000256" key="5">
    <source>
        <dbReference type="ARBA" id="ARBA00022777"/>
    </source>
</evidence>
<evidence type="ECO:0000256" key="10">
    <source>
        <dbReference type="SAM" id="Phobius"/>
    </source>
</evidence>
<evidence type="ECO:0000313" key="12">
    <source>
        <dbReference type="EMBL" id="CAA6804977.1"/>
    </source>
</evidence>
<keyword evidence="10" id="KW-1133">Transmembrane helix</keyword>
<comment type="catalytic activity">
    <reaction evidence="8">
        <text>L-seryl-[protein] + ATP = O-phospho-L-seryl-[protein] + ADP + H(+)</text>
        <dbReference type="Rhea" id="RHEA:17989"/>
        <dbReference type="Rhea" id="RHEA-COMP:9863"/>
        <dbReference type="Rhea" id="RHEA-COMP:11604"/>
        <dbReference type="ChEBI" id="CHEBI:15378"/>
        <dbReference type="ChEBI" id="CHEBI:29999"/>
        <dbReference type="ChEBI" id="CHEBI:30616"/>
        <dbReference type="ChEBI" id="CHEBI:83421"/>
        <dbReference type="ChEBI" id="CHEBI:456216"/>
        <dbReference type="EC" id="2.7.11.1"/>
    </reaction>
</comment>
<name>A0A6S6SPS5_9BACT</name>
<keyword evidence="10" id="KW-0812">Transmembrane</keyword>
<keyword evidence="4" id="KW-0547">Nucleotide-binding</keyword>
<feature type="transmembrane region" description="Helical" evidence="10">
    <location>
        <begin position="386"/>
        <end position="404"/>
    </location>
</feature>